<accession>A0A915IUW9</accession>
<evidence type="ECO:0000313" key="2">
    <source>
        <dbReference type="WBParaSite" id="nRc.2.0.1.t17863-RA"/>
    </source>
</evidence>
<protein>
    <submittedName>
        <fullName evidence="2">Uncharacterized protein</fullName>
    </submittedName>
</protein>
<reference evidence="2" key="1">
    <citation type="submission" date="2022-11" db="UniProtKB">
        <authorList>
            <consortium name="WormBaseParasite"/>
        </authorList>
    </citation>
    <scope>IDENTIFICATION</scope>
</reference>
<evidence type="ECO:0000313" key="1">
    <source>
        <dbReference type="Proteomes" id="UP000887565"/>
    </source>
</evidence>
<name>A0A915IUW9_ROMCU</name>
<sequence length="76" mass="8890">MLLDFGTSSAVNFTTAVKGVFSGTLRLQLNLWPLKFYIHNKWNKLSYTLKEFGMEDTIFSTQMQRGRLRTTNRQLQ</sequence>
<dbReference type="WBParaSite" id="nRc.2.0.1.t17863-RA">
    <property type="protein sequence ID" value="nRc.2.0.1.t17863-RA"/>
    <property type="gene ID" value="nRc.2.0.1.g17863"/>
</dbReference>
<dbReference type="AlphaFoldDB" id="A0A915IUW9"/>
<keyword evidence="1" id="KW-1185">Reference proteome</keyword>
<proteinExistence type="predicted"/>
<organism evidence="1 2">
    <name type="scientific">Romanomermis culicivorax</name>
    <name type="common">Nematode worm</name>
    <dbReference type="NCBI Taxonomy" id="13658"/>
    <lineage>
        <taxon>Eukaryota</taxon>
        <taxon>Metazoa</taxon>
        <taxon>Ecdysozoa</taxon>
        <taxon>Nematoda</taxon>
        <taxon>Enoplea</taxon>
        <taxon>Dorylaimia</taxon>
        <taxon>Mermithida</taxon>
        <taxon>Mermithoidea</taxon>
        <taxon>Mermithidae</taxon>
        <taxon>Romanomermis</taxon>
    </lineage>
</organism>
<dbReference type="Proteomes" id="UP000887565">
    <property type="component" value="Unplaced"/>
</dbReference>